<sequence>MLSYFPCTSSMFSKEYVQSFLSVCNFRLLD</sequence>
<evidence type="ECO:0000313" key="1">
    <source>
        <dbReference type="EMBL" id="MBX74003.1"/>
    </source>
</evidence>
<reference evidence="1" key="1">
    <citation type="submission" date="2018-02" db="EMBL/GenBank/DDBJ databases">
        <title>Rhizophora mucronata_Transcriptome.</title>
        <authorList>
            <person name="Meera S.P."/>
            <person name="Sreeshan A."/>
            <person name="Augustine A."/>
        </authorList>
    </citation>
    <scope>NUCLEOTIDE SEQUENCE</scope>
    <source>
        <tissue evidence="1">Leaf</tissue>
    </source>
</reference>
<accession>A0A2P2R438</accession>
<dbReference type="EMBL" id="GGEC01093519">
    <property type="protein sequence ID" value="MBX74003.1"/>
    <property type="molecule type" value="Transcribed_RNA"/>
</dbReference>
<organism evidence="1">
    <name type="scientific">Rhizophora mucronata</name>
    <name type="common">Asiatic mangrove</name>
    <dbReference type="NCBI Taxonomy" id="61149"/>
    <lineage>
        <taxon>Eukaryota</taxon>
        <taxon>Viridiplantae</taxon>
        <taxon>Streptophyta</taxon>
        <taxon>Embryophyta</taxon>
        <taxon>Tracheophyta</taxon>
        <taxon>Spermatophyta</taxon>
        <taxon>Magnoliopsida</taxon>
        <taxon>eudicotyledons</taxon>
        <taxon>Gunneridae</taxon>
        <taxon>Pentapetalae</taxon>
        <taxon>rosids</taxon>
        <taxon>fabids</taxon>
        <taxon>Malpighiales</taxon>
        <taxon>Rhizophoraceae</taxon>
        <taxon>Rhizophora</taxon>
    </lineage>
</organism>
<dbReference type="AlphaFoldDB" id="A0A2P2R438"/>
<name>A0A2P2R438_RHIMU</name>
<proteinExistence type="predicted"/>
<protein>
    <submittedName>
        <fullName evidence="1">Uncharacterized protein</fullName>
    </submittedName>
</protein>